<evidence type="ECO:0000313" key="2">
    <source>
        <dbReference type="EMBL" id="GBO35780.1"/>
    </source>
</evidence>
<protein>
    <submittedName>
        <fullName evidence="2">Uncharacterized protein</fullName>
    </submittedName>
</protein>
<organism evidence="2 3">
    <name type="scientific">Araneus ventricosus</name>
    <name type="common">Orbweaver spider</name>
    <name type="synonym">Epeira ventricosa</name>
    <dbReference type="NCBI Taxonomy" id="182803"/>
    <lineage>
        <taxon>Eukaryota</taxon>
        <taxon>Metazoa</taxon>
        <taxon>Ecdysozoa</taxon>
        <taxon>Arthropoda</taxon>
        <taxon>Chelicerata</taxon>
        <taxon>Arachnida</taxon>
        <taxon>Araneae</taxon>
        <taxon>Araneomorphae</taxon>
        <taxon>Entelegynae</taxon>
        <taxon>Araneoidea</taxon>
        <taxon>Araneidae</taxon>
        <taxon>Araneus</taxon>
    </lineage>
</organism>
<evidence type="ECO:0000313" key="3">
    <source>
        <dbReference type="Proteomes" id="UP000499080"/>
    </source>
</evidence>
<gene>
    <name evidence="2" type="ORF">AVEN_199554_1</name>
</gene>
<feature type="region of interest" description="Disordered" evidence="1">
    <location>
        <begin position="1"/>
        <end position="72"/>
    </location>
</feature>
<dbReference type="AlphaFoldDB" id="A0A4Y2WHE7"/>
<comment type="caution">
    <text evidence="2">The sequence shown here is derived from an EMBL/GenBank/DDBJ whole genome shotgun (WGS) entry which is preliminary data.</text>
</comment>
<reference evidence="2 3" key="1">
    <citation type="journal article" date="2019" name="Sci. Rep.">
        <title>Orb-weaving spider Araneus ventricosus genome elucidates the spidroin gene catalogue.</title>
        <authorList>
            <person name="Kono N."/>
            <person name="Nakamura H."/>
            <person name="Ohtoshi R."/>
            <person name="Moran D.A.P."/>
            <person name="Shinohara A."/>
            <person name="Yoshida Y."/>
            <person name="Fujiwara M."/>
            <person name="Mori M."/>
            <person name="Tomita M."/>
            <person name="Arakawa K."/>
        </authorList>
    </citation>
    <scope>NUCLEOTIDE SEQUENCE [LARGE SCALE GENOMIC DNA]</scope>
</reference>
<proteinExistence type="predicted"/>
<dbReference type="Proteomes" id="UP000499080">
    <property type="component" value="Unassembled WGS sequence"/>
</dbReference>
<keyword evidence="3" id="KW-1185">Reference proteome</keyword>
<sequence>MTRTTPELAPPLQTPTPRQQEDVWPLRMVQRAAGPIHGGSSVESGFEPGALRPQGRDLATRPPRPPHDHRKTKLRYSVRRAGTSGLRLRIAGIVTPGLSVMRRVNFENELRKIWWWLVAALKLVCSAAQLGIHRISGSGRFGSLDFFFFSIDRNDSKEEIRLLKDRMIVEIFLKKITFRANDLHYFTFKIYNRFLHMWATSRSRIPVDGAAIARDVRVSSCREQSREDDAVRTTLVLFLKTKTRDETSRRFERRYTMLLSAILII</sequence>
<accession>A0A4Y2WHE7</accession>
<name>A0A4Y2WHE7_ARAVE</name>
<dbReference type="EMBL" id="BGPR01059820">
    <property type="protein sequence ID" value="GBO35780.1"/>
    <property type="molecule type" value="Genomic_DNA"/>
</dbReference>
<evidence type="ECO:0000256" key="1">
    <source>
        <dbReference type="SAM" id="MobiDB-lite"/>
    </source>
</evidence>